<keyword evidence="1" id="KW-0812">Transmembrane</keyword>
<organism evidence="3 4">
    <name type="scientific">Burkholderia paludis</name>
    <dbReference type="NCBI Taxonomy" id="1506587"/>
    <lineage>
        <taxon>Bacteria</taxon>
        <taxon>Pseudomonadati</taxon>
        <taxon>Pseudomonadota</taxon>
        <taxon>Betaproteobacteria</taxon>
        <taxon>Burkholderiales</taxon>
        <taxon>Burkholderiaceae</taxon>
        <taxon>Burkholderia</taxon>
        <taxon>Burkholderia cepacia complex</taxon>
    </lineage>
</organism>
<dbReference type="Pfam" id="PF13621">
    <property type="entry name" value="Cupin_8"/>
    <property type="match status" value="1"/>
</dbReference>
<protein>
    <submittedName>
        <fullName evidence="3">Transcription factor jumonji</fullName>
    </submittedName>
</protein>
<name>A0A6P2S3C7_9BURK</name>
<evidence type="ECO:0000313" key="3">
    <source>
        <dbReference type="EMBL" id="VWC43425.1"/>
    </source>
</evidence>
<keyword evidence="1" id="KW-0472">Membrane</keyword>
<dbReference type="InterPro" id="IPR003347">
    <property type="entry name" value="JmjC_dom"/>
</dbReference>
<keyword evidence="4" id="KW-1185">Reference proteome</keyword>
<dbReference type="Gene3D" id="2.60.120.650">
    <property type="entry name" value="Cupin"/>
    <property type="match status" value="1"/>
</dbReference>
<dbReference type="EMBL" id="CABVQD010000046">
    <property type="protein sequence ID" value="VWC43425.1"/>
    <property type="molecule type" value="Genomic_DNA"/>
</dbReference>
<dbReference type="PANTHER" id="PTHR12461:SF105">
    <property type="entry name" value="HYPOXIA-INDUCIBLE FACTOR 1-ALPHA INHIBITOR"/>
    <property type="match status" value="1"/>
</dbReference>
<gene>
    <name evidence="3" type="ORF">BPA30113_07100</name>
</gene>
<proteinExistence type="predicted"/>
<accession>A0A6P2S3C7</accession>
<dbReference type="InterPro" id="IPR041667">
    <property type="entry name" value="Cupin_8"/>
</dbReference>
<reference evidence="3 4" key="1">
    <citation type="submission" date="2019-09" db="EMBL/GenBank/DDBJ databases">
        <authorList>
            <person name="Depoorter E."/>
        </authorList>
    </citation>
    <scope>NUCLEOTIDE SEQUENCE [LARGE SCALE GENOMIC DNA]</scope>
    <source>
        <strain evidence="3">LMG 30113</strain>
    </source>
</reference>
<dbReference type="PROSITE" id="PS51184">
    <property type="entry name" value="JMJC"/>
    <property type="match status" value="1"/>
</dbReference>
<dbReference type="Proteomes" id="UP000494330">
    <property type="component" value="Unassembled WGS sequence"/>
</dbReference>
<feature type="transmembrane region" description="Helical" evidence="1">
    <location>
        <begin position="23"/>
        <end position="43"/>
    </location>
</feature>
<dbReference type="SUPFAM" id="SSF51197">
    <property type="entry name" value="Clavaminate synthase-like"/>
    <property type="match status" value="1"/>
</dbReference>
<evidence type="ECO:0000256" key="1">
    <source>
        <dbReference type="SAM" id="Phobius"/>
    </source>
</evidence>
<sequence>MAASRLVGDISSVPRVSPLEPNVFSAFAAAGLPFIIVGIVSTWPLHALTPDGLVERFSGLRVRARIGDYVSAAFSKKRESKEMSLAEYFSLLKHGTPGLPPYLGNQKLPELDALCRWPHYFTHFKDLKIWIGPSDTVTPLHCDYDDNMLAQVWGTKRILLFPPHYAENLYLWESNPVLFGSRFNPEAPDFSKFPLAQAASGCQCMLKAGEMLYLPAGWFHHVRSTSFSLSSNMWAKGTPAVCGNRGEVPGVR</sequence>
<dbReference type="PANTHER" id="PTHR12461">
    <property type="entry name" value="HYPOXIA-INDUCIBLE FACTOR 1 ALPHA INHIBITOR-RELATED"/>
    <property type="match status" value="1"/>
</dbReference>
<dbReference type="AlphaFoldDB" id="A0A6P2S3C7"/>
<dbReference type="SMART" id="SM00558">
    <property type="entry name" value="JmjC"/>
    <property type="match status" value="1"/>
</dbReference>
<evidence type="ECO:0000313" key="4">
    <source>
        <dbReference type="Proteomes" id="UP000494330"/>
    </source>
</evidence>
<evidence type="ECO:0000259" key="2">
    <source>
        <dbReference type="PROSITE" id="PS51184"/>
    </source>
</evidence>
<keyword evidence="1" id="KW-1133">Transmembrane helix</keyword>
<feature type="domain" description="JmjC" evidence="2">
    <location>
        <begin position="106"/>
        <end position="250"/>
    </location>
</feature>